<evidence type="ECO:0000313" key="13">
    <source>
        <dbReference type="Proteomes" id="UP000288212"/>
    </source>
</evidence>
<keyword evidence="8 11" id="KW-0808">Transferase</keyword>
<evidence type="ECO:0000256" key="10">
    <source>
        <dbReference type="ARBA" id="ARBA00048975"/>
    </source>
</evidence>
<dbReference type="OrthoDB" id="9801642at2"/>
<dbReference type="EC" id="2.4.1.182" evidence="3 11"/>
<dbReference type="NCBIfam" id="TIGR00215">
    <property type="entry name" value="lpxB"/>
    <property type="match status" value="1"/>
</dbReference>
<evidence type="ECO:0000256" key="3">
    <source>
        <dbReference type="ARBA" id="ARBA00012687"/>
    </source>
</evidence>
<dbReference type="EMBL" id="PIPI01000001">
    <property type="protein sequence ID" value="RUO22077.1"/>
    <property type="molecule type" value="Genomic_DNA"/>
</dbReference>
<dbReference type="HAMAP" id="MF_00392">
    <property type="entry name" value="LpxB"/>
    <property type="match status" value="1"/>
</dbReference>
<comment type="pathway">
    <text evidence="11">Bacterial outer membrane biogenesis; LPS lipid A biosynthesis.</text>
</comment>
<protein>
    <recommendedName>
        <fullName evidence="4 11">Lipid-A-disaccharide synthase</fullName>
        <ecNumber evidence="3 11">2.4.1.182</ecNumber>
    </recommendedName>
</protein>
<evidence type="ECO:0000256" key="9">
    <source>
        <dbReference type="ARBA" id="ARBA00023098"/>
    </source>
</evidence>
<organism evidence="12 13">
    <name type="scientific">Aliidiomarina haloalkalitolerans</name>
    <dbReference type="NCBI Taxonomy" id="859059"/>
    <lineage>
        <taxon>Bacteria</taxon>
        <taxon>Pseudomonadati</taxon>
        <taxon>Pseudomonadota</taxon>
        <taxon>Gammaproteobacteria</taxon>
        <taxon>Alteromonadales</taxon>
        <taxon>Idiomarinaceae</taxon>
        <taxon>Aliidiomarina</taxon>
    </lineage>
</organism>
<keyword evidence="7 11" id="KW-0328">Glycosyltransferase</keyword>
<comment type="similarity">
    <text evidence="2 11">Belongs to the LpxB family.</text>
</comment>
<name>A0A432VZJ6_9GAMM</name>
<keyword evidence="13" id="KW-1185">Reference proteome</keyword>
<gene>
    <name evidence="11" type="primary">lpxB</name>
    <name evidence="12" type="ORF">CWE06_01345</name>
</gene>
<dbReference type="PANTHER" id="PTHR30372:SF4">
    <property type="entry name" value="LIPID-A-DISACCHARIDE SYNTHASE, MITOCHONDRIAL-RELATED"/>
    <property type="match status" value="1"/>
</dbReference>
<evidence type="ECO:0000256" key="4">
    <source>
        <dbReference type="ARBA" id="ARBA00020902"/>
    </source>
</evidence>
<proteinExistence type="inferred from homology"/>
<keyword evidence="9 11" id="KW-0443">Lipid metabolism</keyword>
<reference evidence="12 13" key="1">
    <citation type="journal article" date="2011" name="Front. Microbiol.">
        <title>Genomic signatures of strain selection and enhancement in Bacillus atrophaeus var. globigii, a historical biowarfare simulant.</title>
        <authorList>
            <person name="Gibbons H.S."/>
            <person name="Broomall S.M."/>
            <person name="McNew L.A."/>
            <person name="Daligault H."/>
            <person name="Chapman C."/>
            <person name="Bruce D."/>
            <person name="Karavis M."/>
            <person name="Krepps M."/>
            <person name="McGregor P.A."/>
            <person name="Hong C."/>
            <person name="Park K.H."/>
            <person name="Akmal A."/>
            <person name="Feldman A."/>
            <person name="Lin J.S."/>
            <person name="Chang W.E."/>
            <person name="Higgs B.W."/>
            <person name="Demirev P."/>
            <person name="Lindquist J."/>
            <person name="Liem A."/>
            <person name="Fochler E."/>
            <person name="Read T.D."/>
            <person name="Tapia R."/>
            <person name="Johnson S."/>
            <person name="Bishop-Lilly K.A."/>
            <person name="Detter C."/>
            <person name="Han C."/>
            <person name="Sozhamannan S."/>
            <person name="Rosenzweig C.N."/>
            <person name="Skowronski E.W."/>
        </authorList>
    </citation>
    <scope>NUCLEOTIDE SEQUENCE [LARGE SCALE GENOMIC DNA]</scope>
    <source>
        <strain evidence="12 13">AK5</strain>
    </source>
</reference>
<dbReference type="GO" id="GO:0009245">
    <property type="term" value="P:lipid A biosynthetic process"/>
    <property type="evidence" value="ECO:0007669"/>
    <property type="project" value="UniProtKB-UniRule"/>
</dbReference>
<dbReference type="SUPFAM" id="SSF53756">
    <property type="entry name" value="UDP-Glycosyltransferase/glycogen phosphorylase"/>
    <property type="match status" value="1"/>
</dbReference>
<evidence type="ECO:0000256" key="7">
    <source>
        <dbReference type="ARBA" id="ARBA00022676"/>
    </source>
</evidence>
<dbReference type="Proteomes" id="UP000288212">
    <property type="component" value="Unassembled WGS sequence"/>
</dbReference>
<evidence type="ECO:0000256" key="8">
    <source>
        <dbReference type="ARBA" id="ARBA00022679"/>
    </source>
</evidence>
<evidence type="ECO:0000256" key="5">
    <source>
        <dbReference type="ARBA" id="ARBA00022516"/>
    </source>
</evidence>
<dbReference type="GO" id="GO:0016020">
    <property type="term" value="C:membrane"/>
    <property type="evidence" value="ECO:0007669"/>
    <property type="project" value="GOC"/>
</dbReference>
<evidence type="ECO:0000256" key="2">
    <source>
        <dbReference type="ARBA" id="ARBA00007868"/>
    </source>
</evidence>
<dbReference type="GO" id="GO:0005543">
    <property type="term" value="F:phospholipid binding"/>
    <property type="evidence" value="ECO:0007669"/>
    <property type="project" value="TreeGrafter"/>
</dbReference>
<evidence type="ECO:0000313" key="12">
    <source>
        <dbReference type="EMBL" id="RUO22077.1"/>
    </source>
</evidence>
<dbReference type="UniPathway" id="UPA00973"/>
<dbReference type="RefSeq" id="WP_126791491.1">
    <property type="nucleotide sequence ID" value="NZ_PIPI01000001.1"/>
</dbReference>
<evidence type="ECO:0000256" key="11">
    <source>
        <dbReference type="HAMAP-Rule" id="MF_00392"/>
    </source>
</evidence>
<dbReference type="InterPro" id="IPR003835">
    <property type="entry name" value="Glyco_trans_19"/>
</dbReference>
<comment type="function">
    <text evidence="1 11">Condensation of UDP-2,3-diacylglucosamine and 2,3-diacylglucosamine-1-phosphate to form lipid A disaccharide, a precursor of lipid A, a phosphorylated glycolipid that anchors the lipopolysaccharide to the outer membrane of the cell.</text>
</comment>
<sequence>MGAHQRPLRIGIVAGEASGDILGASLMASLKEAHNDVEFIGVGGDLMEEQGLHSLFPMETLSVMGVWDVLKNLPSLLRARKTVVTTMLAAAPDVFIGIDAPDFTLPIERKLKDSGIKTVHYVSPSVWAWRPKRIFKIAKATDMVLGILPFEAEFYARYQVPYTFVGHPLADKFALATSKADARKTLGLAPQARYIGLLPGSRGSEVGQLARPFIDAAYELSRQQPELKFLVPLFNANRRAQFNAALAEAEQHWQQPLPVQLFAGQSQDVIAASDATILASGTVSLETMLIKRPMVVCYRFGWFNFHILRHFVTLEYFSLPNLLHGGELVKELLQDEVNGERIAAEVLPLLTQDQSSLIARFDELHQQLRCDAGAKSAAAVLALVEK</sequence>
<keyword evidence="6 11" id="KW-0441">Lipid A biosynthesis</keyword>
<dbReference type="PANTHER" id="PTHR30372">
    <property type="entry name" value="LIPID-A-DISACCHARIDE SYNTHASE"/>
    <property type="match status" value="1"/>
</dbReference>
<evidence type="ECO:0000256" key="1">
    <source>
        <dbReference type="ARBA" id="ARBA00002056"/>
    </source>
</evidence>
<dbReference type="Pfam" id="PF02684">
    <property type="entry name" value="LpxB"/>
    <property type="match status" value="1"/>
</dbReference>
<comment type="caution">
    <text evidence="12">The sequence shown here is derived from an EMBL/GenBank/DDBJ whole genome shotgun (WGS) entry which is preliminary data.</text>
</comment>
<evidence type="ECO:0000256" key="6">
    <source>
        <dbReference type="ARBA" id="ARBA00022556"/>
    </source>
</evidence>
<comment type="catalytic activity">
    <reaction evidence="10 11">
        <text>a lipid X + a UDP-2-N,3-O-bis[(3R)-3-hydroxyacyl]-alpha-D-glucosamine = a lipid A disaccharide + UDP + H(+)</text>
        <dbReference type="Rhea" id="RHEA:67828"/>
        <dbReference type="ChEBI" id="CHEBI:15378"/>
        <dbReference type="ChEBI" id="CHEBI:58223"/>
        <dbReference type="ChEBI" id="CHEBI:137748"/>
        <dbReference type="ChEBI" id="CHEBI:176338"/>
        <dbReference type="ChEBI" id="CHEBI:176343"/>
        <dbReference type="EC" id="2.4.1.182"/>
    </reaction>
</comment>
<dbReference type="AlphaFoldDB" id="A0A432VZJ6"/>
<accession>A0A432VZJ6</accession>
<keyword evidence="5 11" id="KW-0444">Lipid biosynthesis</keyword>
<dbReference type="GO" id="GO:0008915">
    <property type="term" value="F:lipid-A-disaccharide synthase activity"/>
    <property type="evidence" value="ECO:0007669"/>
    <property type="project" value="UniProtKB-UniRule"/>
</dbReference>